<dbReference type="GO" id="GO:0005886">
    <property type="term" value="C:plasma membrane"/>
    <property type="evidence" value="ECO:0007669"/>
    <property type="project" value="TreeGrafter"/>
</dbReference>
<proteinExistence type="predicted"/>
<dbReference type="SUPFAM" id="SSF52058">
    <property type="entry name" value="L domain-like"/>
    <property type="match status" value="1"/>
</dbReference>
<evidence type="ECO:0000256" key="2">
    <source>
        <dbReference type="ARBA" id="ARBA00022737"/>
    </source>
</evidence>
<dbReference type="PANTHER" id="PTHR24369:SF211">
    <property type="entry name" value="LEUCINE-RICH REPEAT-CONTAINING PROTEIN 15-LIKE"/>
    <property type="match status" value="1"/>
</dbReference>
<feature type="chain" id="PRO_5032589405" evidence="4">
    <location>
        <begin position="17"/>
        <end position="505"/>
    </location>
</feature>
<evidence type="ECO:0000256" key="4">
    <source>
        <dbReference type="SAM" id="SignalP"/>
    </source>
</evidence>
<dbReference type="Proteomes" id="UP000663852">
    <property type="component" value="Unassembled WGS sequence"/>
</dbReference>
<evidence type="ECO:0000256" key="1">
    <source>
        <dbReference type="ARBA" id="ARBA00022614"/>
    </source>
</evidence>
<organism evidence="5 6">
    <name type="scientific">Adineta ricciae</name>
    <name type="common">Rotifer</name>
    <dbReference type="NCBI Taxonomy" id="249248"/>
    <lineage>
        <taxon>Eukaryota</taxon>
        <taxon>Metazoa</taxon>
        <taxon>Spiralia</taxon>
        <taxon>Gnathifera</taxon>
        <taxon>Rotifera</taxon>
        <taxon>Eurotatoria</taxon>
        <taxon>Bdelloidea</taxon>
        <taxon>Adinetida</taxon>
        <taxon>Adinetidae</taxon>
        <taxon>Adineta</taxon>
    </lineage>
</organism>
<dbReference type="InterPro" id="IPR050541">
    <property type="entry name" value="LRR_TM_domain-containing"/>
</dbReference>
<keyword evidence="3" id="KW-1133">Transmembrane helix</keyword>
<dbReference type="EMBL" id="CAJNOJ010000116">
    <property type="protein sequence ID" value="CAF1145264.1"/>
    <property type="molecule type" value="Genomic_DNA"/>
</dbReference>
<reference evidence="5" key="1">
    <citation type="submission" date="2021-02" db="EMBL/GenBank/DDBJ databases">
        <authorList>
            <person name="Nowell W R."/>
        </authorList>
    </citation>
    <scope>NUCLEOTIDE SEQUENCE</scope>
</reference>
<keyword evidence="3" id="KW-0472">Membrane</keyword>
<feature type="signal peptide" evidence="4">
    <location>
        <begin position="1"/>
        <end position="16"/>
    </location>
</feature>
<keyword evidence="4" id="KW-0732">Signal</keyword>
<evidence type="ECO:0000313" key="5">
    <source>
        <dbReference type="EMBL" id="CAF1145264.1"/>
    </source>
</evidence>
<comment type="caution">
    <text evidence="5">The sequence shown here is derived from an EMBL/GenBank/DDBJ whole genome shotgun (WGS) entry which is preliminary data.</text>
</comment>
<dbReference type="Gene3D" id="3.80.10.10">
    <property type="entry name" value="Ribonuclease Inhibitor"/>
    <property type="match status" value="1"/>
</dbReference>
<name>A0A814S9P9_ADIRI</name>
<protein>
    <submittedName>
        <fullName evidence="5">Uncharacterized protein</fullName>
    </submittedName>
</protein>
<gene>
    <name evidence="5" type="ORF">EDS130_LOCUS22310</name>
</gene>
<dbReference type="PANTHER" id="PTHR24369">
    <property type="entry name" value="ANTIGEN BSP, PUTATIVE-RELATED"/>
    <property type="match status" value="1"/>
</dbReference>
<keyword evidence="2" id="KW-0677">Repeat</keyword>
<feature type="transmembrane region" description="Helical" evidence="3">
    <location>
        <begin position="329"/>
        <end position="349"/>
    </location>
</feature>
<evidence type="ECO:0000256" key="3">
    <source>
        <dbReference type="SAM" id="Phobius"/>
    </source>
</evidence>
<evidence type="ECO:0000313" key="6">
    <source>
        <dbReference type="Proteomes" id="UP000663852"/>
    </source>
</evidence>
<dbReference type="InterPro" id="IPR032675">
    <property type="entry name" value="LRR_dom_sf"/>
</dbReference>
<sequence length="505" mass="58153">MLLPVIVFLCIRISTTIHTCPNFCQCYSASDGYHIICRNANLSDIPLTLIRFLQITVHQNLILDLSSNSLSIISCQIFQIPTILRLTLSDNRIQSLPSCFSQSSIEYLKLNKNQLQFNETTILSSSKLLHLDISDNAIPRLPRTFFFHLRRLQTLVLNDSHELFQADRDQWIRSLPTRNQLTLVICDEHFHLPFCLFDHLFQLNKILTIELNGYIHCDCSFVYLPFDKIRFQYCQSDRLTDQHGRCDIHSSRFARGYSLIELQNETYRQLCAKEYQTCQTLSWKRNSPFIPDFDVSRNDSTIKQVQITTMTTTFTAETSSKRDHTSAGAIIPFVLILLLVTIVCLYIVLSGHFFRGKTQENINGLIDKRKKQQALSSVSRTGRQRSHSEKQVPIEYEIIDEWNELLRTLLSNSDRRPTQFDEGLSMDNVNMNSNPRHGSFYQRRYSDSDDGSELTFYSIINDRKTSSTSFIQSSMTDSASSTSTIDSSASNETVIVSCGNKQRKF</sequence>
<accession>A0A814S9P9</accession>
<dbReference type="OrthoDB" id="1055097at2759"/>
<keyword evidence="1" id="KW-0433">Leucine-rich repeat</keyword>
<keyword evidence="3" id="KW-0812">Transmembrane</keyword>
<dbReference type="AlphaFoldDB" id="A0A814S9P9"/>